<keyword evidence="3" id="KW-1185">Reference proteome</keyword>
<accession>A0A0D8ZRY4</accession>
<dbReference type="InterPro" id="IPR029044">
    <property type="entry name" value="Nucleotide-diphossugar_trans"/>
</dbReference>
<comment type="caution">
    <text evidence="2">The sequence shown here is derived from an EMBL/GenBank/DDBJ whole genome shotgun (WGS) entry which is preliminary data.</text>
</comment>
<feature type="domain" description="Glycosyltransferase 2-like" evidence="1">
    <location>
        <begin position="5"/>
        <end position="119"/>
    </location>
</feature>
<protein>
    <recommendedName>
        <fullName evidence="1">Glycosyltransferase 2-like domain-containing protein</fullName>
    </recommendedName>
</protein>
<name>A0A0D8ZRY4_9CYAN</name>
<dbReference type="CDD" id="cd02511">
    <property type="entry name" value="Beta4Glucosyltransferase"/>
    <property type="match status" value="1"/>
</dbReference>
<evidence type="ECO:0000313" key="3">
    <source>
        <dbReference type="Proteomes" id="UP000032452"/>
    </source>
</evidence>
<gene>
    <name evidence="2" type="ORF">UH38_20760</name>
</gene>
<proteinExistence type="predicted"/>
<dbReference type="SUPFAM" id="SSF53448">
    <property type="entry name" value="Nucleotide-diphospho-sugar transferases"/>
    <property type="match status" value="1"/>
</dbReference>
<dbReference type="OrthoDB" id="9815923at2"/>
<dbReference type="AlphaFoldDB" id="A0A0D8ZRY4"/>
<dbReference type="InterPro" id="IPR001173">
    <property type="entry name" value="Glyco_trans_2-like"/>
</dbReference>
<dbReference type="EMBL" id="JYON01000030">
    <property type="protein sequence ID" value="KJH69966.1"/>
    <property type="molecule type" value="Genomic_DNA"/>
</dbReference>
<dbReference type="PANTHER" id="PTHR43630">
    <property type="entry name" value="POLY-BETA-1,6-N-ACETYL-D-GLUCOSAMINE SYNTHASE"/>
    <property type="match status" value="1"/>
</dbReference>
<evidence type="ECO:0000259" key="1">
    <source>
        <dbReference type="Pfam" id="PF00535"/>
    </source>
</evidence>
<dbReference type="PANTHER" id="PTHR43630:SF2">
    <property type="entry name" value="GLYCOSYLTRANSFERASE"/>
    <property type="match status" value="1"/>
</dbReference>
<reference evidence="2 3" key="1">
    <citation type="submission" date="2015-02" db="EMBL/GenBank/DDBJ databases">
        <title>Draft genome of a novel marine cyanobacterium (Chroococcales) isolated from South Atlantic Ocean.</title>
        <authorList>
            <person name="Rigonato J."/>
            <person name="Alvarenga D.O."/>
            <person name="Branco L.H."/>
            <person name="Varani A.M."/>
            <person name="Brandini F.P."/>
            <person name="Fiore M.F."/>
        </authorList>
    </citation>
    <scope>NUCLEOTIDE SEQUENCE [LARGE SCALE GENOMIC DNA]</scope>
    <source>
        <strain evidence="2 3">CENA595</strain>
    </source>
</reference>
<dbReference type="Proteomes" id="UP000032452">
    <property type="component" value="Unassembled WGS sequence"/>
</dbReference>
<sequence length="284" mass="32732">MPALTVIILTLNEEEFIERCVSSVRWADEVLVVDSNSTDKTREIAAALGARVYEQKWLGWSGQRNKGVEIAKNDWVMFLECDEIVTPELAQSIQDVMSRPMDERDGYCLDRRGDFYGLLLPNMSRPSKRKSFVRLFNRQCSAYDMSMKVHEEVIFPGKSIPLEGVLLHWRGYVMDEYITVFNRYATVEAEMLQENGVRSSALKIFLRPILRFLWCYIAMGGARLGTRGLIHAMLQATSEFIRYTKLWEMQKAGRTLHPPTNIYQYTPGEFLHKSVKGEEVQVKG</sequence>
<evidence type="ECO:0000313" key="2">
    <source>
        <dbReference type="EMBL" id="KJH69966.1"/>
    </source>
</evidence>
<organism evidence="2 3">
    <name type="scientific">Aliterella atlantica CENA595</name>
    <dbReference type="NCBI Taxonomy" id="1618023"/>
    <lineage>
        <taxon>Bacteria</taxon>
        <taxon>Bacillati</taxon>
        <taxon>Cyanobacteriota</taxon>
        <taxon>Cyanophyceae</taxon>
        <taxon>Chroococcidiopsidales</taxon>
        <taxon>Aliterellaceae</taxon>
        <taxon>Aliterella</taxon>
    </lineage>
</organism>
<dbReference type="Gene3D" id="3.90.550.10">
    <property type="entry name" value="Spore Coat Polysaccharide Biosynthesis Protein SpsA, Chain A"/>
    <property type="match status" value="1"/>
</dbReference>
<dbReference type="Pfam" id="PF00535">
    <property type="entry name" value="Glycos_transf_2"/>
    <property type="match status" value="1"/>
</dbReference>
<dbReference type="STRING" id="1618023.UH38_20760"/>
<dbReference type="RefSeq" id="WP_045056612.1">
    <property type="nucleotide sequence ID" value="NZ_CAWMDP010000027.1"/>
</dbReference>